<dbReference type="AlphaFoldDB" id="A0A4P6P8G0"/>
<dbReference type="CDD" id="cd02503">
    <property type="entry name" value="MobA"/>
    <property type="match status" value="1"/>
</dbReference>
<keyword evidence="4" id="KW-0547">Nucleotide-binding</keyword>
<dbReference type="PANTHER" id="PTHR19136">
    <property type="entry name" value="MOLYBDENUM COFACTOR GUANYLYLTRANSFERASE"/>
    <property type="match status" value="1"/>
</dbReference>
<dbReference type="InterPro" id="IPR029044">
    <property type="entry name" value="Nucleotide-diphossugar_trans"/>
</dbReference>
<dbReference type="Gene3D" id="3.90.550.10">
    <property type="entry name" value="Spore Coat Polysaccharide Biosynthesis Protein SpsA, Chain A"/>
    <property type="match status" value="1"/>
</dbReference>
<dbReference type="GO" id="GO:1902758">
    <property type="term" value="P:bis(molybdopterin guanine dinucleotide)molybdenum biosynthetic process"/>
    <property type="evidence" value="ECO:0007669"/>
    <property type="project" value="TreeGrafter"/>
</dbReference>
<evidence type="ECO:0000256" key="7">
    <source>
        <dbReference type="ARBA" id="ARBA00023150"/>
    </source>
</evidence>
<dbReference type="Pfam" id="PF12804">
    <property type="entry name" value="NTP_transf_3"/>
    <property type="match status" value="1"/>
</dbReference>
<sequence length="212" mass="23114">MSFSHTHCLGVVLAGGLSSRMGQDKAQLLRQKQAMLDFSKQLLIDSGITDVVVSGNSHDIPDVVPQAGPVGGIYSVLSHYSQQDKPKALLILPVDLPLMTATALEKLRLAGELSQKATYFTDSQGDAHNIPLYLPNSALLELFLAKAFTQTGCEESQIKSKKFGPSIKALLKNIPSQSLPVSKRFAQTNILFNSNTPQDWQQAQQCFNQLSM</sequence>
<keyword evidence="10" id="KW-1185">Reference proteome</keyword>
<keyword evidence="3" id="KW-0479">Metal-binding</keyword>
<dbReference type="InterPro" id="IPR013482">
    <property type="entry name" value="Molybde_CF_guanTrfase"/>
</dbReference>
<evidence type="ECO:0000313" key="9">
    <source>
        <dbReference type="EMBL" id="QBG36569.1"/>
    </source>
</evidence>
<reference evidence="9 10" key="1">
    <citation type="submission" date="2018-12" db="EMBL/GenBank/DDBJ databases">
        <title>Complete genome of Litorilituus sediminis.</title>
        <authorList>
            <person name="Liu A."/>
            <person name="Rong J."/>
        </authorList>
    </citation>
    <scope>NUCLEOTIDE SEQUENCE [LARGE SCALE GENOMIC DNA]</scope>
    <source>
        <strain evidence="9 10">JCM 17549</strain>
    </source>
</reference>
<protein>
    <submittedName>
        <fullName evidence="9">Molybdenum cofactor guanylyltransferase</fullName>
    </submittedName>
</protein>
<evidence type="ECO:0000256" key="2">
    <source>
        <dbReference type="ARBA" id="ARBA00022679"/>
    </source>
</evidence>
<evidence type="ECO:0000259" key="8">
    <source>
        <dbReference type="Pfam" id="PF12804"/>
    </source>
</evidence>
<dbReference type="GO" id="GO:0016779">
    <property type="term" value="F:nucleotidyltransferase activity"/>
    <property type="evidence" value="ECO:0007669"/>
    <property type="project" value="UniProtKB-KW"/>
</dbReference>
<dbReference type="RefSeq" id="WP_130602842.1">
    <property type="nucleotide sequence ID" value="NZ_CP034759.1"/>
</dbReference>
<dbReference type="SUPFAM" id="SSF53448">
    <property type="entry name" value="Nucleotide-diphospho-sugar transferases"/>
    <property type="match status" value="1"/>
</dbReference>
<evidence type="ECO:0000313" key="10">
    <source>
        <dbReference type="Proteomes" id="UP000290244"/>
    </source>
</evidence>
<name>A0A4P6P8G0_9GAMM</name>
<dbReference type="Proteomes" id="UP000290244">
    <property type="component" value="Chromosome"/>
</dbReference>
<keyword evidence="2 9" id="KW-0808">Transferase</keyword>
<accession>A0A4P6P8G0</accession>
<dbReference type="InterPro" id="IPR025877">
    <property type="entry name" value="MobA-like_NTP_Trfase"/>
</dbReference>
<proteinExistence type="predicted"/>
<organism evidence="9 10">
    <name type="scientific">Litorilituus sediminis</name>
    <dbReference type="NCBI Taxonomy" id="718192"/>
    <lineage>
        <taxon>Bacteria</taxon>
        <taxon>Pseudomonadati</taxon>
        <taxon>Pseudomonadota</taxon>
        <taxon>Gammaproteobacteria</taxon>
        <taxon>Alteromonadales</taxon>
        <taxon>Colwelliaceae</taxon>
        <taxon>Litorilituus</taxon>
    </lineage>
</organism>
<dbReference type="GO" id="GO:0005525">
    <property type="term" value="F:GTP binding"/>
    <property type="evidence" value="ECO:0007669"/>
    <property type="project" value="UniProtKB-KW"/>
</dbReference>
<evidence type="ECO:0000256" key="5">
    <source>
        <dbReference type="ARBA" id="ARBA00022842"/>
    </source>
</evidence>
<evidence type="ECO:0000256" key="6">
    <source>
        <dbReference type="ARBA" id="ARBA00023134"/>
    </source>
</evidence>
<keyword evidence="9" id="KW-0548">Nucleotidyltransferase</keyword>
<keyword evidence="7" id="KW-0501">Molybdenum cofactor biosynthesis</keyword>
<gene>
    <name evidence="9" type="ORF">EMK97_13005</name>
</gene>
<keyword evidence="1" id="KW-0963">Cytoplasm</keyword>
<dbReference type="GO" id="GO:0046872">
    <property type="term" value="F:metal ion binding"/>
    <property type="evidence" value="ECO:0007669"/>
    <property type="project" value="UniProtKB-KW"/>
</dbReference>
<dbReference type="EMBL" id="CP034759">
    <property type="protein sequence ID" value="QBG36569.1"/>
    <property type="molecule type" value="Genomic_DNA"/>
</dbReference>
<dbReference type="PANTHER" id="PTHR19136:SF81">
    <property type="entry name" value="MOLYBDENUM COFACTOR GUANYLYLTRANSFERASE"/>
    <property type="match status" value="1"/>
</dbReference>
<evidence type="ECO:0000256" key="3">
    <source>
        <dbReference type="ARBA" id="ARBA00022723"/>
    </source>
</evidence>
<keyword evidence="6" id="KW-0342">GTP-binding</keyword>
<dbReference type="OrthoDB" id="9788394at2"/>
<dbReference type="KEGG" id="lsd:EMK97_13005"/>
<evidence type="ECO:0000256" key="4">
    <source>
        <dbReference type="ARBA" id="ARBA00022741"/>
    </source>
</evidence>
<feature type="domain" description="MobA-like NTP transferase" evidence="8">
    <location>
        <begin position="10"/>
        <end position="139"/>
    </location>
</feature>
<keyword evidence="5" id="KW-0460">Magnesium</keyword>
<evidence type="ECO:0000256" key="1">
    <source>
        <dbReference type="ARBA" id="ARBA00022490"/>
    </source>
</evidence>